<feature type="transmembrane region" description="Helical" evidence="1">
    <location>
        <begin position="12"/>
        <end position="33"/>
    </location>
</feature>
<evidence type="ECO:0000313" key="4">
    <source>
        <dbReference type="Proteomes" id="UP000006160"/>
    </source>
</evidence>
<accession>A0A9P2LKF6</accession>
<dbReference type="InterPro" id="IPR058620">
    <property type="entry name" value="YtrI_C"/>
</dbReference>
<proteinExistence type="predicted"/>
<protein>
    <recommendedName>
        <fullName evidence="2">Sporulation membrane protein YtrI C-terminal domain-containing protein</fullName>
    </recommendedName>
</protein>
<dbReference type="AlphaFoldDB" id="A0A9P2LKF6"/>
<evidence type="ECO:0000313" key="3">
    <source>
        <dbReference type="EMBL" id="EES90415.1"/>
    </source>
</evidence>
<dbReference type="RefSeq" id="WP_003377233.1">
    <property type="nucleotide sequence ID" value="NZ_ACSJ01000009.1"/>
</dbReference>
<organism evidence="3 4">
    <name type="scientific">Clostridium botulinum D str. 1873</name>
    <dbReference type="NCBI Taxonomy" id="592027"/>
    <lineage>
        <taxon>Bacteria</taxon>
        <taxon>Bacillati</taxon>
        <taxon>Bacillota</taxon>
        <taxon>Clostridia</taxon>
        <taxon>Eubacteriales</taxon>
        <taxon>Clostridiaceae</taxon>
        <taxon>Clostridium</taxon>
    </lineage>
</organism>
<gene>
    <name evidence="3" type="ORF">CLG_B0026</name>
</gene>
<sequence>MDKIKNKYFNFFLAGLFIGGMFGVIIINILVSYRVDNYIREIKYLNSIIEEDTIKLEKFEKSKKNRILVKKVEIEVMFLKKNDKNDITKIALEKSIKHKYNNILGKEVELVDGEILSEVIDNRIMKIDDKEYKLKVKKILISSIVKIWVEAKKINN</sequence>
<keyword evidence="1" id="KW-1133">Transmembrane helix</keyword>
<name>A0A9P2LKF6_CLOBO</name>
<keyword evidence="1" id="KW-0472">Membrane</keyword>
<evidence type="ECO:0000256" key="1">
    <source>
        <dbReference type="SAM" id="Phobius"/>
    </source>
</evidence>
<dbReference type="GeneID" id="66319199"/>
<evidence type="ECO:0000259" key="2">
    <source>
        <dbReference type="Pfam" id="PF26347"/>
    </source>
</evidence>
<keyword evidence="1" id="KW-0812">Transmembrane</keyword>
<feature type="domain" description="Sporulation membrane protein YtrI C-terminal" evidence="2">
    <location>
        <begin position="71"/>
        <end position="152"/>
    </location>
</feature>
<dbReference type="Proteomes" id="UP000006160">
    <property type="component" value="Unassembled WGS sequence"/>
</dbReference>
<dbReference type="EMBL" id="ACSJ01000009">
    <property type="protein sequence ID" value="EES90415.1"/>
    <property type="molecule type" value="Genomic_DNA"/>
</dbReference>
<reference evidence="3 4" key="1">
    <citation type="submission" date="2009-10" db="EMBL/GenBank/DDBJ databases">
        <authorList>
            <person name="Shrivastava S."/>
            <person name="Brinkac L.B."/>
            <person name="Brown J.L."/>
            <person name="Bruce D.B."/>
            <person name="Detter C."/>
            <person name="Green L.D."/>
            <person name="Munk C.A."/>
            <person name="Rogers Y.C."/>
            <person name="Tapia R."/>
            <person name="Saunders E.S."/>
            <person name="Sims D.R."/>
            <person name="Smith L.A."/>
            <person name="Smith T.J."/>
            <person name="Sutton G."/>
            <person name="Brettin T."/>
        </authorList>
    </citation>
    <scope>NUCLEOTIDE SEQUENCE [LARGE SCALE GENOMIC DNA]</scope>
    <source>
        <strain evidence="4">D str. 1873</strain>
    </source>
</reference>
<dbReference type="Pfam" id="PF26347">
    <property type="entry name" value="YtrI_sporulation"/>
    <property type="match status" value="1"/>
</dbReference>
<comment type="caution">
    <text evidence="3">The sequence shown here is derived from an EMBL/GenBank/DDBJ whole genome shotgun (WGS) entry which is preliminary data.</text>
</comment>